<dbReference type="InterPro" id="IPR000182">
    <property type="entry name" value="GNAT_dom"/>
</dbReference>
<accession>A0ABN2ZXN7</accession>
<evidence type="ECO:0000259" key="3">
    <source>
        <dbReference type="PROSITE" id="PS51186"/>
    </source>
</evidence>
<dbReference type="Pfam" id="PF00583">
    <property type="entry name" value="Acetyltransf_1"/>
    <property type="match status" value="1"/>
</dbReference>
<comment type="caution">
    <text evidence="4">The sequence shown here is derived from an EMBL/GenBank/DDBJ whole genome shotgun (WGS) entry which is preliminary data.</text>
</comment>
<sequence length="287" mass="30169">MVWTLSTSLDEFHREAGSFLAAHPAENTVLLTVLDRLGKAGPHVYGPGTPRFGWWRSGPGGPVSGVFLQTPPAGPLLGRMSKVAAAHLADVLRGAGEPVPTVTGEKGQAEAFGWVWGNASGVKSAVQATERMYRLGELAVPDPLPSGRDRIAVGADRELLVSWHDAFKAELRVSVPADLGRLVDHRTAEGSLLVREDGAGRPVAFAGASPVVAGMSRIGPVYTPPELRGRGYASAVVAAASAHALAQGAREVLLFTDLANPTSNSIYQKIGYRPLQDHLVLDLNPAG</sequence>
<keyword evidence="2" id="KW-0012">Acyltransferase</keyword>
<dbReference type="InterPro" id="IPR016181">
    <property type="entry name" value="Acyl_CoA_acyltransferase"/>
</dbReference>
<evidence type="ECO:0000256" key="2">
    <source>
        <dbReference type="ARBA" id="ARBA00023315"/>
    </source>
</evidence>
<dbReference type="Gene3D" id="3.40.630.30">
    <property type="match status" value="1"/>
</dbReference>
<dbReference type="InterPro" id="IPR050832">
    <property type="entry name" value="Bact_Acetyltransf"/>
</dbReference>
<feature type="domain" description="N-acetyltransferase" evidence="3">
    <location>
        <begin position="147"/>
        <end position="287"/>
    </location>
</feature>
<name>A0ABN2ZXN7_9ACTN</name>
<gene>
    <name evidence="4" type="ORF">GCM10009760_43200</name>
</gene>
<dbReference type="PROSITE" id="PS51186">
    <property type="entry name" value="GNAT"/>
    <property type="match status" value="1"/>
</dbReference>
<organism evidence="4 5">
    <name type="scientific">Kitasatospora kazusensis</name>
    <dbReference type="NCBI Taxonomy" id="407974"/>
    <lineage>
        <taxon>Bacteria</taxon>
        <taxon>Bacillati</taxon>
        <taxon>Actinomycetota</taxon>
        <taxon>Actinomycetes</taxon>
        <taxon>Kitasatosporales</taxon>
        <taxon>Streptomycetaceae</taxon>
        <taxon>Kitasatospora</taxon>
    </lineage>
</organism>
<protein>
    <submittedName>
        <fullName evidence="4">GNAT family N-acetyltransferase</fullName>
    </submittedName>
</protein>
<dbReference type="Proteomes" id="UP001422759">
    <property type="component" value="Unassembled WGS sequence"/>
</dbReference>
<evidence type="ECO:0000256" key="1">
    <source>
        <dbReference type="ARBA" id="ARBA00022679"/>
    </source>
</evidence>
<keyword evidence="5" id="KW-1185">Reference proteome</keyword>
<dbReference type="EMBL" id="BAAANT010000027">
    <property type="protein sequence ID" value="GAA2149725.1"/>
    <property type="molecule type" value="Genomic_DNA"/>
</dbReference>
<evidence type="ECO:0000313" key="5">
    <source>
        <dbReference type="Proteomes" id="UP001422759"/>
    </source>
</evidence>
<proteinExistence type="predicted"/>
<keyword evidence="1" id="KW-0808">Transferase</keyword>
<evidence type="ECO:0000313" key="4">
    <source>
        <dbReference type="EMBL" id="GAA2149725.1"/>
    </source>
</evidence>
<reference evidence="4 5" key="1">
    <citation type="journal article" date="2019" name="Int. J. Syst. Evol. Microbiol.">
        <title>The Global Catalogue of Microorganisms (GCM) 10K type strain sequencing project: providing services to taxonomists for standard genome sequencing and annotation.</title>
        <authorList>
            <consortium name="The Broad Institute Genomics Platform"/>
            <consortium name="The Broad Institute Genome Sequencing Center for Infectious Disease"/>
            <person name="Wu L."/>
            <person name="Ma J."/>
        </authorList>
    </citation>
    <scope>NUCLEOTIDE SEQUENCE [LARGE SCALE GENOMIC DNA]</scope>
    <source>
        <strain evidence="4 5">JCM 14560</strain>
    </source>
</reference>
<dbReference type="RefSeq" id="WP_344467542.1">
    <property type="nucleotide sequence ID" value="NZ_BAAANT010000027.1"/>
</dbReference>
<dbReference type="SUPFAM" id="SSF55729">
    <property type="entry name" value="Acyl-CoA N-acyltransferases (Nat)"/>
    <property type="match status" value="1"/>
</dbReference>
<dbReference type="PANTHER" id="PTHR43877">
    <property type="entry name" value="AMINOALKYLPHOSPHONATE N-ACETYLTRANSFERASE-RELATED-RELATED"/>
    <property type="match status" value="1"/>
</dbReference>